<evidence type="ECO:0000256" key="1">
    <source>
        <dbReference type="SAM" id="MobiDB-lite"/>
    </source>
</evidence>
<protein>
    <submittedName>
        <fullName evidence="2">Uncharacterized protein</fullName>
    </submittedName>
</protein>
<dbReference type="Proteomes" id="UP000823775">
    <property type="component" value="Unassembled WGS sequence"/>
</dbReference>
<proteinExistence type="predicted"/>
<name>A0ABS8WTF7_DATST</name>
<comment type="caution">
    <text evidence="2">The sequence shown here is derived from an EMBL/GenBank/DDBJ whole genome shotgun (WGS) entry which is preliminary data.</text>
</comment>
<sequence>MGMRSVPGRMANANSRMKNARETSFRPRAVESLRLNDEINQRSKADIHQSQNWFFAANSSYIRWTTATAKCRSDRRLKQGSKVDLFQRGRMLVCQPGGVLVNKGREVGRQRGSFEGFTDADGSTVKPWGEFHNFLLRFNLCSTSLVWATHGNEKHHMNIFGEGNLRSSNPGSSRLSRKPRNRRRDDYRLIISGGIEYDYEEEQKTLRDDAHATQILQTFDATNAQMLETHVKKFLIAGSL</sequence>
<feature type="region of interest" description="Disordered" evidence="1">
    <location>
        <begin position="161"/>
        <end position="181"/>
    </location>
</feature>
<accession>A0ABS8WTF7</accession>
<keyword evidence="3" id="KW-1185">Reference proteome</keyword>
<organism evidence="2 3">
    <name type="scientific">Datura stramonium</name>
    <name type="common">Jimsonweed</name>
    <name type="synonym">Common thornapple</name>
    <dbReference type="NCBI Taxonomy" id="4076"/>
    <lineage>
        <taxon>Eukaryota</taxon>
        <taxon>Viridiplantae</taxon>
        <taxon>Streptophyta</taxon>
        <taxon>Embryophyta</taxon>
        <taxon>Tracheophyta</taxon>
        <taxon>Spermatophyta</taxon>
        <taxon>Magnoliopsida</taxon>
        <taxon>eudicotyledons</taxon>
        <taxon>Gunneridae</taxon>
        <taxon>Pentapetalae</taxon>
        <taxon>asterids</taxon>
        <taxon>lamiids</taxon>
        <taxon>Solanales</taxon>
        <taxon>Solanaceae</taxon>
        <taxon>Solanoideae</taxon>
        <taxon>Datureae</taxon>
        <taxon>Datura</taxon>
    </lineage>
</organism>
<dbReference type="EMBL" id="JACEIK010011076">
    <property type="protein sequence ID" value="MCE3215446.1"/>
    <property type="molecule type" value="Genomic_DNA"/>
</dbReference>
<gene>
    <name evidence="2" type="ORF">HAX54_002391</name>
</gene>
<evidence type="ECO:0000313" key="3">
    <source>
        <dbReference type="Proteomes" id="UP000823775"/>
    </source>
</evidence>
<feature type="region of interest" description="Disordered" evidence="1">
    <location>
        <begin position="1"/>
        <end position="25"/>
    </location>
</feature>
<reference evidence="2 3" key="1">
    <citation type="journal article" date="2021" name="BMC Genomics">
        <title>Datura genome reveals duplications of psychoactive alkaloid biosynthetic genes and high mutation rate following tissue culture.</title>
        <authorList>
            <person name="Rajewski A."/>
            <person name="Carter-House D."/>
            <person name="Stajich J."/>
            <person name="Litt A."/>
        </authorList>
    </citation>
    <scope>NUCLEOTIDE SEQUENCE [LARGE SCALE GENOMIC DNA]</scope>
    <source>
        <strain evidence="2">AR-01</strain>
    </source>
</reference>
<evidence type="ECO:0000313" key="2">
    <source>
        <dbReference type="EMBL" id="MCE3215446.1"/>
    </source>
</evidence>